<keyword evidence="1" id="KW-0732">Signal</keyword>
<dbReference type="RefSeq" id="WP_264281362.1">
    <property type="nucleotide sequence ID" value="NZ_CP107006.1"/>
</dbReference>
<dbReference type="Proteomes" id="UP001162741">
    <property type="component" value="Chromosome"/>
</dbReference>
<sequence length="89" mass="9933">MKLIIPFGTLALMLAFASCEKETTPEVRDPNSRFYGIWQEVALLNTEIRTSIFPIRSLQASFHNAQRCSKNIITDLVGATVTLLGDLSF</sequence>
<protein>
    <recommendedName>
        <fullName evidence="4">Lipocalin-like domain-containing protein</fullName>
    </recommendedName>
</protein>
<evidence type="ECO:0008006" key="4">
    <source>
        <dbReference type="Google" id="ProtNLM"/>
    </source>
</evidence>
<evidence type="ECO:0000313" key="3">
    <source>
        <dbReference type="Proteomes" id="UP001162741"/>
    </source>
</evidence>
<evidence type="ECO:0000256" key="1">
    <source>
        <dbReference type="SAM" id="SignalP"/>
    </source>
</evidence>
<name>A0ABY6J0S0_9BACT</name>
<evidence type="ECO:0000313" key="2">
    <source>
        <dbReference type="EMBL" id="UYQ93252.1"/>
    </source>
</evidence>
<keyword evidence="3" id="KW-1185">Reference proteome</keyword>
<feature type="signal peptide" evidence="1">
    <location>
        <begin position="1"/>
        <end position="17"/>
    </location>
</feature>
<proteinExistence type="predicted"/>
<accession>A0ABY6J0S0</accession>
<dbReference type="EMBL" id="CP107006">
    <property type="protein sequence ID" value="UYQ93252.1"/>
    <property type="molecule type" value="Genomic_DNA"/>
</dbReference>
<feature type="chain" id="PRO_5045386545" description="Lipocalin-like domain-containing protein" evidence="1">
    <location>
        <begin position="18"/>
        <end position="89"/>
    </location>
</feature>
<organism evidence="2 3">
    <name type="scientific">Chitinophaga horti</name>
    <dbReference type="NCBI Taxonomy" id="2920382"/>
    <lineage>
        <taxon>Bacteria</taxon>
        <taxon>Pseudomonadati</taxon>
        <taxon>Bacteroidota</taxon>
        <taxon>Chitinophagia</taxon>
        <taxon>Chitinophagales</taxon>
        <taxon>Chitinophagaceae</taxon>
        <taxon>Chitinophaga</taxon>
    </lineage>
</organism>
<reference evidence="2" key="1">
    <citation type="submission" date="2022-10" db="EMBL/GenBank/DDBJ databases">
        <title>Chitinophaga sp. nov., isolated from soil.</title>
        <authorList>
            <person name="Jeon C.O."/>
        </authorList>
    </citation>
    <scope>NUCLEOTIDE SEQUENCE</scope>
    <source>
        <strain evidence="2">R8</strain>
    </source>
</reference>
<dbReference type="PROSITE" id="PS51257">
    <property type="entry name" value="PROKAR_LIPOPROTEIN"/>
    <property type="match status" value="1"/>
</dbReference>
<gene>
    <name evidence="2" type="ORF">MKQ68_24520</name>
</gene>